<keyword evidence="4" id="KW-0067">ATP-binding</keyword>
<dbReference type="Pfam" id="PF00005">
    <property type="entry name" value="ABC_tran"/>
    <property type="match status" value="1"/>
</dbReference>
<dbReference type="InterPro" id="IPR017871">
    <property type="entry name" value="ABC_transporter-like_CS"/>
</dbReference>
<evidence type="ECO:0000313" key="8">
    <source>
        <dbReference type="Proteomes" id="UP000001024"/>
    </source>
</evidence>
<keyword evidence="3" id="KW-0547">Nucleotide-binding</keyword>
<protein>
    <submittedName>
        <fullName evidence="7">ABC transporter related protein</fullName>
    </submittedName>
</protein>
<dbReference type="GO" id="GO:0005524">
    <property type="term" value="F:ATP binding"/>
    <property type="evidence" value="ECO:0007669"/>
    <property type="project" value="UniProtKB-KW"/>
</dbReference>
<dbReference type="eggNOG" id="arCOG00194">
    <property type="taxonomic scope" value="Archaea"/>
</dbReference>
<accession>Q9HJU4</accession>
<evidence type="ECO:0000256" key="1">
    <source>
        <dbReference type="ARBA" id="ARBA00004413"/>
    </source>
</evidence>
<gene>
    <name evidence="7" type="ordered locus">Ta0869</name>
</gene>
<dbReference type="EnsemblBacteria" id="CAC11998">
    <property type="protein sequence ID" value="CAC11998"/>
    <property type="gene ID" value="CAC11998"/>
</dbReference>
<dbReference type="Proteomes" id="UP000001024">
    <property type="component" value="Chromosome"/>
</dbReference>
<dbReference type="GO" id="GO:0005886">
    <property type="term" value="C:plasma membrane"/>
    <property type="evidence" value="ECO:0007669"/>
    <property type="project" value="UniProtKB-SubCell"/>
</dbReference>
<dbReference type="AlphaFoldDB" id="Q9HJU4"/>
<dbReference type="SUPFAM" id="SSF52540">
    <property type="entry name" value="P-loop containing nucleoside triphosphate hydrolases"/>
    <property type="match status" value="1"/>
</dbReference>
<evidence type="ECO:0000256" key="5">
    <source>
        <dbReference type="ARBA" id="ARBA00049985"/>
    </source>
</evidence>
<dbReference type="NCBIfam" id="TIGR01188">
    <property type="entry name" value="drrA"/>
    <property type="match status" value="1"/>
</dbReference>
<sequence>MEAIRLPIIKTENLTKIYPGGIKAVDGLNIEIEEAEIYGLLGKNGAGKTTTIKMLTTAIDPTSGNAIIGGYDLRKDKEKIRRIIGVVPQDLTTDADLKGVENLRMIASFYNIPKQEAEQRIKDLLEIVDLSDWGNKYVSQYSGGMRKRLELICGLVNSPKILFLDEPTLGLDVNTRSKMWKYIRDIQKELGVTIILTSHYLEEVDQLADRISIIDHGKILITGTPDSLKASLKGDVITMEFNSMEDAELARSYPGSLEASVMGDAKVRMKVENSDTELPKILEYLLEKNVSPITINVKKPSLDEVFLEYTGSSIEEDIDPEQFRRMMQNVRRLR</sequence>
<dbReference type="InterPro" id="IPR005894">
    <property type="entry name" value="DrrA"/>
</dbReference>
<dbReference type="InterPro" id="IPR025302">
    <property type="entry name" value="DrrA1/2-like_C"/>
</dbReference>
<dbReference type="InterPro" id="IPR003439">
    <property type="entry name" value="ABC_transporter-like_ATP-bd"/>
</dbReference>
<evidence type="ECO:0000256" key="3">
    <source>
        <dbReference type="ARBA" id="ARBA00022741"/>
    </source>
</evidence>
<dbReference type="PANTHER" id="PTHR43582:SF2">
    <property type="entry name" value="LINEARMYCIN RESISTANCE ATP-BINDING PROTEIN LNRL"/>
    <property type="match status" value="1"/>
</dbReference>
<dbReference type="PROSITE" id="PS50893">
    <property type="entry name" value="ABC_TRANSPORTER_2"/>
    <property type="match status" value="1"/>
</dbReference>
<comment type="similarity">
    <text evidence="5">Belongs to the ABC transporter superfamily. Drug exporter-1 (DrugE1) (TC 3.A.1.105) family.</text>
</comment>
<dbReference type="HOGENOM" id="CLU_000604_1_2_2"/>
<dbReference type="STRING" id="273075.gene:9572083"/>
<organism evidence="7 8">
    <name type="scientific">Thermoplasma acidophilum (strain ATCC 25905 / DSM 1728 / JCM 9062 / NBRC 15155 / AMRC-C165)</name>
    <dbReference type="NCBI Taxonomy" id="273075"/>
    <lineage>
        <taxon>Archaea</taxon>
        <taxon>Methanobacteriati</taxon>
        <taxon>Thermoplasmatota</taxon>
        <taxon>Thermoplasmata</taxon>
        <taxon>Thermoplasmatales</taxon>
        <taxon>Thermoplasmataceae</taxon>
        <taxon>Thermoplasma</taxon>
    </lineage>
</organism>
<dbReference type="InParanoid" id="Q9HJU4"/>
<dbReference type="Gene3D" id="3.40.50.300">
    <property type="entry name" value="P-loop containing nucleotide triphosphate hydrolases"/>
    <property type="match status" value="1"/>
</dbReference>
<dbReference type="OrthoDB" id="31298at2157"/>
<comment type="subcellular location">
    <subcellularLocation>
        <location evidence="1">Cell membrane</location>
        <topology evidence="1">Peripheral membrane protein</topology>
        <orientation evidence="1">Cytoplasmic side</orientation>
    </subcellularLocation>
</comment>
<reference evidence="7 8" key="1">
    <citation type="journal article" date="2000" name="Nature">
        <title>The genome sequence of the thermoacidophilic scavenger Thermoplasma acidophilum.</title>
        <authorList>
            <person name="Ruepp A."/>
            <person name="Graml W."/>
            <person name="Santos-Martinez M.L."/>
            <person name="Koretke K.K."/>
            <person name="Volker C."/>
            <person name="Mewes H.W."/>
            <person name="Frishman D."/>
            <person name="Stocker S."/>
            <person name="Lupas A.N."/>
            <person name="Baumeister W."/>
        </authorList>
    </citation>
    <scope>NUCLEOTIDE SEQUENCE [LARGE SCALE GENOMIC DNA]</scope>
    <source>
        <strain evidence="8">ATCC 25905 / DSM 1728 / JCM 9062 / NBRC 15155 / AMRC-C165</strain>
    </source>
</reference>
<dbReference type="InterPro" id="IPR003593">
    <property type="entry name" value="AAA+_ATPase"/>
</dbReference>
<name>Q9HJU4_THEAC</name>
<keyword evidence="8" id="KW-1185">Reference proteome</keyword>
<dbReference type="EMBL" id="AL445065">
    <property type="protein sequence ID" value="CAC11998.1"/>
    <property type="molecule type" value="Genomic_DNA"/>
</dbReference>
<keyword evidence="2" id="KW-0813">Transport</keyword>
<dbReference type="PANTHER" id="PTHR43582">
    <property type="entry name" value="LINEARMYCIN RESISTANCE ATP-BINDING PROTEIN LNRL"/>
    <property type="match status" value="1"/>
</dbReference>
<dbReference type="SMART" id="SM00382">
    <property type="entry name" value="AAA"/>
    <property type="match status" value="1"/>
</dbReference>
<evidence type="ECO:0000256" key="2">
    <source>
        <dbReference type="ARBA" id="ARBA00022448"/>
    </source>
</evidence>
<evidence type="ECO:0000259" key="6">
    <source>
        <dbReference type="PROSITE" id="PS50893"/>
    </source>
</evidence>
<dbReference type="PROSITE" id="PS00211">
    <property type="entry name" value="ABC_TRANSPORTER_1"/>
    <property type="match status" value="1"/>
</dbReference>
<feature type="domain" description="ABC transporter" evidence="6">
    <location>
        <begin position="9"/>
        <end position="241"/>
    </location>
</feature>
<dbReference type="KEGG" id="tac:Ta0869"/>
<dbReference type="GO" id="GO:0043215">
    <property type="term" value="P:daunorubicin transport"/>
    <property type="evidence" value="ECO:0007669"/>
    <property type="project" value="InterPro"/>
</dbReference>
<dbReference type="GO" id="GO:1900753">
    <property type="term" value="P:doxorubicin transport"/>
    <property type="evidence" value="ECO:0007669"/>
    <property type="project" value="InterPro"/>
</dbReference>
<dbReference type="Pfam" id="PF13732">
    <property type="entry name" value="DrrA1-3_C"/>
    <property type="match status" value="1"/>
</dbReference>
<dbReference type="GO" id="GO:0016887">
    <property type="term" value="F:ATP hydrolysis activity"/>
    <property type="evidence" value="ECO:0007669"/>
    <property type="project" value="InterPro"/>
</dbReference>
<proteinExistence type="inferred from homology"/>
<dbReference type="PaxDb" id="273075-Ta0869"/>
<evidence type="ECO:0000256" key="4">
    <source>
        <dbReference type="ARBA" id="ARBA00022840"/>
    </source>
</evidence>
<dbReference type="FunCoup" id="Q9HJU4">
    <property type="interactions" value="17"/>
</dbReference>
<evidence type="ECO:0000313" key="7">
    <source>
        <dbReference type="EMBL" id="CAC11998.1"/>
    </source>
</evidence>
<dbReference type="InterPro" id="IPR027417">
    <property type="entry name" value="P-loop_NTPase"/>
</dbReference>